<dbReference type="Proteomes" id="UP001055868">
    <property type="component" value="Chromosome"/>
</dbReference>
<dbReference type="InterPro" id="IPR003593">
    <property type="entry name" value="AAA+_ATPase"/>
</dbReference>
<keyword evidence="2" id="KW-0813">Transport</keyword>
<keyword evidence="4 7" id="KW-0067">ATP-binding</keyword>
<comment type="similarity">
    <text evidence="1">Belongs to the ABC transporter superfamily.</text>
</comment>
<feature type="domain" description="ABC transporter" evidence="6">
    <location>
        <begin position="19"/>
        <end position="264"/>
    </location>
</feature>
<dbReference type="RefSeq" id="WP_249478347.1">
    <property type="nucleotide sequence ID" value="NZ_CP097218.1"/>
</dbReference>
<dbReference type="Gene3D" id="3.40.50.300">
    <property type="entry name" value="P-loop containing nucleotide triphosphate hydrolases"/>
    <property type="match status" value="1"/>
</dbReference>
<dbReference type="SUPFAM" id="SSF52540">
    <property type="entry name" value="P-loop containing nucleoside triphosphate hydrolases"/>
    <property type="match status" value="1"/>
</dbReference>
<keyword evidence="3" id="KW-0547">Nucleotide-binding</keyword>
<dbReference type="PANTHER" id="PTHR43776">
    <property type="entry name" value="TRANSPORT ATP-BINDING PROTEIN"/>
    <property type="match status" value="1"/>
</dbReference>
<reference evidence="7" key="1">
    <citation type="submission" date="2022-05" db="EMBL/GenBank/DDBJ databases">
        <title>Genomic analysis of Brachybacterium sp. CBA3104.</title>
        <authorList>
            <person name="Roh S.W."/>
            <person name="Kim Y.B."/>
            <person name="Kim Y."/>
        </authorList>
    </citation>
    <scope>NUCLEOTIDE SEQUENCE</scope>
    <source>
        <strain evidence="7">CBA3104</strain>
    </source>
</reference>
<evidence type="ECO:0000256" key="3">
    <source>
        <dbReference type="ARBA" id="ARBA00022741"/>
    </source>
</evidence>
<evidence type="ECO:0000313" key="8">
    <source>
        <dbReference type="Proteomes" id="UP001055868"/>
    </source>
</evidence>
<gene>
    <name evidence="7" type="ORF">M4486_16375</name>
</gene>
<dbReference type="InterPro" id="IPR027417">
    <property type="entry name" value="P-loop_NTPase"/>
</dbReference>
<accession>A0ABY4N5R1</accession>
<dbReference type="SMART" id="SM00382">
    <property type="entry name" value="AAA"/>
    <property type="match status" value="1"/>
</dbReference>
<dbReference type="PROSITE" id="PS00211">
    <property type="entry name" value="ABC_TRANSPORTER_1"/>
    <property type="match status" value="1"/>
</dbReference>
<feature type="region of interest" description="Disordered" evidence="5">
    <location>
        <begin position="268"/>
        <end position="288"/>
    </location>
</feature>
<dbReference type="GO" id="GO:0005524">
    <property type="term" value="F:ATP binding"/>
    <property type="evidence" value="ECO:0007669"/>
    <property type="project" value="UniProtKB-KW"/>
</dbReference>
<sequence>MSAQTTEPASPEATEAAVVSLRGISKTYRQRRRQNTVLDAVDLEIFPGETLALVGESGSGKTTLARIVVGLTDPDAGHILTLGRDLGRRDKQAAAARAQLVQIVFQDPYASMNPRMRIRDVIAEPLRTHRRTALGAAGIRRRVDELLESVDLEPSIAQRYPHECSGGQRQRIAIARALALEPRLLVLDEPTSALDVSVQAKILELLAELQERTGVALLFVSHDLAVVSGIADRIAVMAEGHLQEVGPCREVLTSPSSEVTRRLLDSVAHPDPRRANPRLTERTGRRRA</sequence>
<evidence type="ECO:0000256" key="5">
    <source>
        <dbReference type="SAM" id="MobiDB-lite"/>
    </source>
</evidence>
<organism evidence="7 8">
    <name type="scientific">Brachybacterium kimchii</name>
    <dbReference type="NCBI Taxonomy" id="2942909"/>
    <lineage>
        <taxon>Bacteria</taxon>
        <taxon>Bacillati</taxon>
        <taxon>Actinomycetota</taxon>
        <taxon>Actinomycetes</taxon>
        <taxon>Micrococcales</taxon>
        <taxon>Dermabacteraceae</taxon>
        <taxon>Brachybacterium</taxon>
    </lineage>
</organism>
<dbReference type="CDD" id="cd03257">
    <property type="entry name" value="ABC_NikE_OppD_transporters"/>
    <property type="match status" value="1"/>
</dbReference>
<evidence type="ECO:0000259" key="6">
    <source>
        <dbReference type="PROSITE" id="PS50893"/>
    </source>
</evidence>
<dbReference type="InterPro" id="IPR050319">
    <property type="entry name" value="ABC_transp_ATP-bind"/>
</dbReference>
<dbReference type="PROSITE" id="PS50893">
    <property type="entry name" value="ABC_TRANSPORTER_2"/>
    <property type="match status" value="1"/>
</dbReference>
<evidence type="ECO:0000256" key="1">
    <source>
        <dbReference type="ARBA" id="ARBA00005417"/>
    </source>
</evidence>
<proteinExistence type="inferred from homology"/>
<dbReference type="EMBL" id="CP097218">
    <property type="protein sequence ID" value="UQN29186.1"/>
    <property type="molecule type" value="Genomic_DNA"/>
</dbReference>
<evidence type="ECO:0000256" key="4">
    <source>
        <dbReference type="ARBA" id="ARBA00022840"/>
    </source>
</evidence>
<dbReference type="PANTHER" id="PTHR43776:SF7">
    <property type="entry name" value="D,D-DIPEPTIDE TRANSPORT ATP-BINDING PROTEIN DDPF-RELATED"/>
    <property type="match status" value="1"/>
</dbReference>
<dbReference type="InterPro" id="IPR017871">
    <property type="entry name" value="ABC_transporter-like_CS"/>
</dbReference>
<keyword evidence="8" id="KW-1185">Reference proteome</keyword>
<evidence type="ECO:0000256" key="2">
    <source>
        <dbReference type="ARBA" id="ARBA00022448"/>
    </source>
</evidence>
<protein>
    <submittedName>
        <fullName evidence="7">Dipeptide/oligopeptide/nickel ABC transporter ATP-binding protein</fullName>
    </submittedName>
</protein>
<dbReference type="InterPro" id="IPR003439">
    <property type="entry name" value="ABC_transporter-like_ATP-bd"/>
</dbReference>
<dbReference type="Pfam" id="PF00005">
    <property type="entry name" value="ABC_tran"/>
    <property type="match status" value="1"/>
</dbReference>
<name>A0ABY4N5R1_9MICO</name>
<evidence type="ECO:0000313" key="7">
    <source>
        <dbReference type="EMBL" id="UQN29186.1"/>
    </source>
</evidence>